<evidence type="ECO:0000256" key="1">
    <source>
        <dbReference type="SAM" id="MobiDB-lite"/>
    </source>
</evidence>
<name>A0A176VKH2_MARPO</name>
<organism evidence="3 4">
    <name type="scientific">Marchantia polymorpha subsp. ruderalis</name>
    <dbReference type="NCBI Taxonomy" id="1480154"/>
    <lineage>
        <taxon>Eukaryota</taxon>
        <taxon>Viridiplantae</taxon>
        <taxon>Streptophyta</taxon>
        <taxon>Embryophyta</taxon>
        <taxon>Marchantiophyta</taxon>
        <taxon>Marchantiopsida</taxon>
        <taxon>Marchantiidae</taxon>
        <taxon>Marchantiales</taxon>
        <taxon>Marchantiaceae</taxon>
        <taxon>Marchantia</taxon>
    </lineage>
</organism>
<dbReference type="AlphaFoldDB" id="A0A176VKH2"/>
<dbReference type="Pfam" id="PF04937">
    <property type="entry name" value="DUF659"/>
    <property type="match status" value="1"/>
</dbReference>
<dbReference type="PROSITE" id="PS51782">
    <property type="entry name" value="LYSM"/>
    <property type="match status" value="2"/>
</dbReference>
<dbReference type="CDD" id="cd00118">
    <property type="entry name" value="LysM"/>
    <property type="match status" value="2"/>
</dbReference>
<sequence>MTLNSASHGRSGIEEARKYFTRNQQTADDVLGLAYSHSSSLSITRDYSDLVQRRSLAGSSPTPRPAPAPDPRASPPPNLYSCGVCGENYNALIGDTPLSVAVFCNVTLEELMSLNPGLEDSNNSITDQVIVIPCTDTAESHCTKCGDSVIIESGDTIYLISSSCNIPRLHVQIANPGIDYSNIFPGQYITIPCENGMITKNVTRCGVCGIGFKVETDGNIIDVASRCNVSVSDLLVSNPSVNSLGAIIKGQSLRIPCSGLSSANCGPCGNNFTVKPINIDNVGAISAICRVGFIALTDANPNIDLYNNLTTDMQINIPCDFNQPPVVCSLCSPLFSSPVPVEISTIASICNVSTEVIAYANNLPLSGIIPSPLNLTIPCAEPPARNLQNCGNCGSSFTLQSQVTLDQIAGACATTTAAIRGENGNFTFRLLGPKDVVALPCNMPAIGCGPCGNGYTVVQGDTPSSVAVKCATPIGQILKANANYNFSYGMVKDQILHLPCGAGDVHFCFPLTGPVVEGDTVTGCKSFASCFGQTTTDFESFASQVPARRHICCVGPFGLLISLTEAPAFMSLLGTLRLGYFPPSRNALAHGLLDNSYDKVVKGISVILGKNKASRLTLMIDGWTNLHGECITNYMLVTPVGQSIFHSSDPSSTKRHTCKFLMQELLNVITTVGPRKIIAICTNTSANMKKYVAIVLRTYQHIHAIECNSHQLSLVIRDTLELPALKNV</sequence>
<dbReference type="Gene3D" id="3.10.350.10">
    <property type="entry name" value="LysM domain"/>
    <property type="match status" value="1"/>
</dbReference>
<dbReference type="EMBL" id="LVLJ01003652">
    <property type="protein sequence ID" value="OAE20266.1"/>
    <property type="molecule type" value="Genomic_DNA"/>
</dbReference>
<dbReference type="SUPFAM" id="SSF53098">
    <property type="entry name" value="Ribonuclease H-like"/>
    <property type="match status" value="1"/>
</dbReference>
<accession>A0A176VKH2</accession>
<dbReference type="InterPro" id="IPR018392">
    <property type="entry name" value="LysM"/>
</dbReference>
<feature type="domain" description="LysM" evidence="2">
    <location>
        <begin position="453"/>
        <end position="498"/>
    </location>
</feature>
<keyword evidence="4" id="KW-1185">Reference proteome</keyword>
<dbReference type="InterPro" id="IPR036779">
    <property type="entry name" value="LysM_dom_sf"/>
</dbReference>
<comment type="caution">
    <text evidence="3">The sequence shown here is derived from an EMBL/GenBank/DDBJ whole genome shotgun (WGS) entry which is preliminary data.</text>
</comment>
<feature type="domain" description="LysM" evidence="2">
    <location>
        <begin position="147"/>
        <end position="191"/>
    </location>
</feature>
<dbReference type="Proteomes" id="UP000077202">
    <property type="component" value="Unassembled WGS sequence"/>
</dbReference>
<evidence type="ECO:0000313" key="3">
    <source>
        <dbReference type="EMBL" id="OAE20266.1"/>
    </source>
</evidence>
<dbReference type="InterPro" id="IPR012337">
    <property type="entry name" value="RNaseH-like_sf"/>
</dbReference>
<dbReference type="Pfam" id="PF01476">
    <property type="entry name" value="LysM"/>
    <property type="match status" value="3"/>
</dbReference>
<protein>
    <recommendedName>
        <fullName evidence="2">LysM domain-containing protein</fullName>
    </recommendedName>
</protein>
<reference evidence="3" key="1">
    <citation type="submission" date="2016-03" db="EMBL/GenBank/DDBJ databases">
        <title>Mechanisms controlling the formation of the plant cell surface in tip-growing cells are functionally conserved among land plants.</title>
        <authorList>
            <person name="Honkanen S."/>
            <person name="Jones V.A."/>
            <person name="Morieri G."/>
            <person name="Champion C."/>
            <person name="Hetherington A.J."/>
            <person name="Kelly S."/>
            <person name="Saint-Marcoux D."/>
            <person name="Proust H."/>
            <person name="Prescott H."/>
            <person name="Dolan L."/>
        </authorList>
    </citation>
    <scope>NUCLEOTIDE SEQUENCE [LARGE SCALE GENOMIC DNA]</scope>
    <source>
        <tissue evidence="3">Whole gametophyte</tissue>
    </source>
</reference>
<gene>
    <name evidence="3" type="ORF">AXG93_4010s1030</name>
</gene>
<dbReference type="SMART" id="SM00257">
    <property type="entry name" value="LysM"/>
    <property type="match status" value="3"/>
</dbReference>
<dbReference type="InterPro" id="IPR007021">
    <property type="entry name" value="DUF659"/>
</dbReference>
<feature type="region of interest" description="Disordered" evidence="1">
    <location>
        <begin position="55"/>
        <end position="75"/>
    </location>
</feature>
<proteinExistence type="predicted"/>
<evidence type="ECO:0000259" key="2">
    <source>
        <dbReference type="PROSITE" id="PS51782"/>
    </source>
</evidence>
<feature type="compositionally biased region" description="Pro residues" evidence="1">
    <location>
        <begin position="62"/>
        <end position="75"/>
    </location>
</feature>
<evidence type="ECO:0000313" key="4">
    <source>
        <dbReference type="Proteomes" id="UP000077202"/>
    </source>
</evidence>